<dbReference type="EMBL" id="CP073347">
    <property type="protein sequence ID" value="UTW12813.1"/>
    <property type="molecule type" value="Genomic_DNA"/>
</dbReference>
<sequence length="107" mass="12673">MDDIPKLLPAHPVRFMDRFRAFIRARQMAYRTEKTYCIWVRDFIRFHNKRHPESMGTPEVDAWLSHLANERSVAINTQKTALNAVVFLYRQFIGREENGVKSCLLPH</sequence>
<keyword evidence="4" id="KW-1185">Reference proteome</keyword>
<dbReference type="InterPro" id="IPR004107">
    <property type="entry name" value="Integrase_SAM-like_N"/>
</dbReference>
<dbReference type="RefSeq" id="WP_255854944.1">
    <property type="nucleotide sequence ID" value="NZ_CP073347.1"/>
</dbReference>
<evidence type="ECO:0000313" key="4">
    <source>
        <dbReference type="Proteomes" id="UP001058461"/>
    </source>
</evidence>
<protein>
    <submittedName>
        <fullName evidence="3">Phage integrase N-terminal SAM-like domain-containing protein</fullName>
    </submittedName>
</protein>
<reference evidence="3" key="1">
    <citation type="submission" date="2021-04" db="EMBL/GenBank/DDBJ databases">
        <title>Oceanospirillales bacteria with DddD are important DMSP degraders in coastal seawater.</title>
        <authorList>
            <person name="Liu J."/>
        </authorList>
    </citation>
    <scope>NUCLEOTIDE SEQUENCE</scope>
    <source>
        <strain evidence="3">D13-1</strain>
    </source>
</reference>
<organism evidence="3 4">
    <name type="scientific">Marinobacterium rhizophilum</name>
    <dbReference type="NCBI Taxonomy" id="420402"/>
    <lineage>
        <taxon>Bacteria</taxon>
        <taxon>Pseudomonadati</taxon>
        <taxon>Pseudomonadota</taxon>
        <taxon>Gammaproteobacteria</taxon>
        <taxon>Oceanospirillales</taxon>
        <taxon>Oceanospirillaceae</taxon>
        <taxon>Marinobacterium</taxon>
    </lineage>
</organism>
<evidence type="ECO:0000259" key="2">
    <source>
        <dbReference type="Pfam" id="PF13495"/>
    </source>
</evidence>
<dbReference type="SUPFAM" id="SSF56349">
    <property type="entry name" value="DNA breaking-rejoining enzymes"/>
    <property type="match status" value="1"/>
</dbReference>
<dbReference type="InterPro" id="IPR011010">
    <property type="entry name" value="DNA_brk_join_enz"/>
</dbReference>
<accession>A0ABY5HMJ5</accession>
<dbReference type="Pfam" id="PF13495">
    <property type="entry name" value="Phage_int_SAM_4"/>
    <property type="match status" value="1"/>
</dbReference>
<feature type="domain" description="Integrase SAM-like N-terminal" evidence="2">
    <location>
        <begin position="15"/>
        <end position="96"/>
    </location>
</feature>
<dbReference type="Gene3D" id="1.10.150.130">
    <property type="match status" value="1"/>
</dbReference>
<gene>
    <name evidence="3" type="ORF">KDW95_03815</name>
</gene>
<evidence type="ECO:0000256" key="1">
    <source>
        <dbReference type="ARBA" id="ARBA00023125"/>
    </source>
</evidence>
<dbReference type="InterPro" id="IPR010998">
    <property type="entry name" value="Integrase_recombinase_N"/>
</dbReference>
<keyword evidence="1" id="KW-0238">DNA-binding</keyword>
<dbReference type="Proteomes" id="UP001058461">
    <property type="component" value="Chromosome"/>
</dbReference>
<evidence type="ECO:0000313" key="3">
    <source>
        <dbReference type="EMBL" id="UTW12813.1"/>
    </source>
</evidence>
<name>A0ABY5HMJ5_9GAMM</name>
<proteinExistence type="predicted"/>